<accession>A0AA90NKK5</accession>
<keyword evidence="3" id="KW-1185">Reference proteome</keyword>
<reference evidence="2 3" key="1">
    <citation type="journal article" date="2023" name="bioRxiv">
        <title>An intranuclear bacterial parasite of deep-sea mussels expresses apoptosis inhibitors acquired from its host.</title>
        <authorList>
            <person name="Gonzalez Porras M.A."/>
            <person name="Assie A."/>
            <person name="Tietjen M."/>
            <person name="Violette M."/>
            <person name="Kleiner M."/>
            <person name="Gruber-Vodicka H."/>
            <person name="Dubilier N."/>
            <person name="Leisch N."/>
        </authorList>
    </citation>
    <scope>NUCLEOTIDE SEQUENCE [LARGE SCALE GENOMIC DNA]</scope>
    <source>
        <strain evidence="2">IAP13</strain>
    </source>
</reference>
<organism evidence="2 3">
    <name type="scientific">Candidatus Endonucleibacter bathymodioli</name>
    <dbReference type="NCBI Taxonomy" id="539814"/>
    <lineage>
        <taxon>Bacteria</taxon>
        <taxon>Pseudomonadati</taxon>
        <taxon>Pseudomonadota</taxon>
        <taxon>Gammaproteobacteria</taxon>
        <taxon>Oceanospirillales</taxon>
        <taxon>Endozoicomonadaceae</taxon>
        <taxon>Candidatus Endonucleibacter</taxon>
    </lineage>
</organism>
<gene>
    <name evidence="2" type="ORF">QS748_05435</name>
</gene>
<dbReference type="EMBL" id="JASXSV010000006">
    <property type="protein sequence ID" value="MDP0588654.1"/>
    <property type="molecule type" value="Genomic_DNA"/>
</dbReference>
<name>A0AA90NKK5_9GAMM</name>
<protein>
    <submittedName>
        <fullName evidence="2">Uncharacterized protein</fullName>
    </submittedName>
</protein>
<evidence type="ECO:0000256" key="1">
    <source>
        <dbReference type="SAM" id="MobiDB-lite"/>
    </source>
</evidence>
<dbReference type="Proteomes" id="UP001178148">
    <property type="component" value="Unassembled WGS sequence"/>
</dbReference>
<dbReference type="AlphaFoldDB" id="A0AA90NKK5"/>
<comment type="caution">
    <text evidence="2">The sequence shown here is derived from an EMBL/GenBank/DDBJ whole genome shotgun (WGS) entry which is preliminary data.</text>
</comment>
<evidence type="ECO:0000313" key="2">
    <source>
        <dbReference type="EMBL" id="MDP0588654.1"/>
    </source>
</evidence>
<proteinExistence type="predicted"/>
<evidence type="ECO:0000313" key="3">
    <source>
        <dbReference type="Proteomes" id="UP001178148"/>
    </source>
</evidence>
<feature type="region of interest" description="Disordered" evidence="1">
    <location>
        <begin position="55"/>
        <end position="74"/>
    </location>
</feature>
<sequence>MVNSYKEKTLAERCQIQSIRMLVFSESNIGGYLHSSNTTISLDLKRCHLGDYTQGSLSPQPAEALDGDKISQKN</sequence>